<evidence type="ECO:0000256" key="2">
    <source>
        <dbReference type="ARBA" id="ARBA00022603"/>
    </source>
</evidence>
<dbReference type="EC" id="2.1.1.144" evidence="5"/>
<dbReference type="Proteomes" id="UP001155840">
    <property type="component" value="Unassembled WGS sequence"/>
</dbReference>
<comment type="function">
    <text evidence="5">Catalyzes the S-adenosylmethionine monomethyl esterification of trans-aconitate.</text>
</comment>
<sequence length="261" mass="28765">MTWSAAQYVKFEDERTRPARDLLAQVPEVRQGPLFDIGCGPGNSTELVAARFAGALLTGVDSDADMLAAARQRLPDIPFVQGDLTEWHPGEPPALLFANAVLQWMPDPAASIARLAGMLAPGGVLAVQVPDNLDEPTHRAMREIAAEPAFADAYEAGLPNRNSLPAPFRLIDLLSPLCARVDVWHTIYYHRLDGPEAIVEWVKGTGLRPYLAPLSEERRQAFLGRYLERVRAEYPPLADGQVLLRFPRLFLVAVRKETVPA</sequence>
<comment type="caution">
    <text evidence="7">The sequence shown here is derived from an EMBL/GenBank/DDBJ whole genome shotgun (WGS) entry which is preliminary data.</text>
</comment>
<dbReference type="GO" id="GO:0032259">
    <property type="term" value="P:methylation"/>
    <property type="evidence" value="ECO:0007669"/>
    <property type="project" value="UniProtKB-KW"/>
</dbReference>
<dbReference type="InterPro" id="IPR023506">
    <property type="entry name" value="Trans-aconitate_MeTrfase"/>
</dbReference>
<comment type="catalytic activity">
    <reaction evidence="5">
        <text>trans-aconitate + S-adenosyl-L-methionine = (E)-3-(methoxycarbonyl)pent-2-enedioate + S-adenosyl-L-homocysteine</text>
        <dbReference type="Rhea" id="RHEA:14969"/>
        <dbReference type="ChEBI" id="CHEBI:15708"/>
        <dbReference type="ChEBI" id="CHEBI:57470"/>
        <dbReference type="ChEBI" id="CHEBI:57856"/>
        <dbReference type="ChEBI" id="CHEBI:59789"/>
        <dbReference type="EC" id="2.1.1.144"/>
    </reaction>
</comment>
<evidence type="ECO:0000313" key="7">
    <source>
        <dbReference type="EMBL" id="NHT78649.1"/>
    </source>
</evidence>
<dbReference type="Pfam" id="PF13649">
    <property type="entry name" value="Methyltransf_25"/>
    <property type="match status" value="1"/>
</dbReference>
<accession>A0AA44CD94</accession>
<dbReference type="InterPro" id="IPR029063">
    <property type="entry name" value="SAM-dependent_MTases_sf"/>
</dbReference>
<evidence type="ECO:0000256" key="5">
    <source>
        <dbReference type="HAMAP-Rule" id="MF_00560"/>
    </source>
</evidence>
<proteinExistence type="inferred from homology"/>
<dbReference type="GO" id="GO:0005737">
    <property type="term" value="C:cytoplasm"/>
    <property type="evidence" value="ECO:0007669"/>
    <property type="project" value="UniProtKB-SubCell"/>
</dbReference>
<comment type="similarity">
    <text evidence="5">Belongs to the methyltransferase superfamily. Tam family.</text>
</comment>
<dbReference type="InterPro" id="IPR041698">
    <property type="entry name" value="Methyltransf_25"/>
</dbReference>
<keyword evidence="1 5" id="KW-0963">Cytoplasm</keyword>
<gene>
    <name evidence="5 7" type="primary">tam</name>
    <name evidence="7" type="ORF">G8E10_23395</name>
</gene>
<keyword evidence="4 5" id="KW-0949">S-adenosyl-L-methionine</keyword>
<feature type="domain" description="Methyltransferase" evidence="6">
    <location>
        <begin position="36"/>
        <end position="123"/>
    </location>
</feature>
<name>A0AA44CD94_9HYPH</name>
<protein>
    <recommendedName>
        <fullName evidence="5">Trans-aconitate 2-methyltransferase</fullName>
        <ecNumber evidence="5">2.1.1.144</ecNumber>
    </recommendedName>
</protein>
<dbReference type="PANTHER" id="PTHR43861">
    <property type="entry name" value="TRANS-ACONITATE 2-METHYLTRANSFERASE-RELATED"/>
    <property type="match status" value="1"/>
</dbReference>
<dbReference type="EMBL" id="JAANCM010000017">
    <property type="protein sequence ID" value="NHT78649.1"/>
    <property type="molecule type" value="Genomic_DNA"/>
</dbReference>
<dbReference type="HAMAP" id="MF_00560">
    <property type="entry name" value="Tran_acon_Me_trans"/>
    <property type="match status" value="1"/>
</dbReference>
<keyword evidence="8" id="KW-1185">Reference proteome</keyword>
<keyword evidence="2 5" id="KW-0489">Methyltransferase</keyword>
<evidence type="ECO:0000313" key="8">
    <source>
        <dbReference type="Proteomes" id="UP001155840"/>
    </source>
</evidence>
<evidence type="ECO:0000256" key="1">
    <source>
        <dbReference type="ARBA" id="ARBA00022490"/>
    </source>
</evidence>
<dbReference type="CDD" id="cd02440">
    <property type="entry name" value="AdoMet_MTases"/>
    <property type="match status" value="1"/>
</dbReference>
<comment type="subcellular location">
    <subcellularLocation>
        <location evidence="5">Cytoplasm</location>
    </subcellularLocation>
</comment>
<evidence type="ECO:0000259" key="6">
    <source>
        <dbReference type="Pfam" id="PF13649"/>
    </source>
</evidence>
<dbReference type="AlphaFoldDB" id="A0AA44CD94"/>
<evidence type="ECO:0000256" key="4">
    <source>
        <dbReference type="ARBA" id="ARBA00022691"/>
    </source>
</evidence>
<dbReference type="GO" id="GO:0030798">
    <property type="term" value="F:trans-aconitate 2-methyltransferase activity"/>
    <property type="evidence" value="ECO:0007669"/>
    <property type="project" value="UniProtKB-UniRule"/>
</dbReference>
<dbReference type="NCBIfam" id="NF002463">
    <property type="entry name" value="PRK01683.1"/>
    <property type="match status" value="1"/>
</dbReference>
<dbReference type="InterPro" id="IPR023149">
    <property type="entry name" value="Trans_acon_MeTrfase_C"/>
</dbReference>
<dbReference type="Gene3D" id="3.40.50.150">
    <property type="entry name" value="Vaccinia Virus protein VP39"/>
    <property type="match status" value="1"/>
</dbReference>
<organism evidence="7 8">
    <name type="scientific">Ferranicluibacter rubi</name>
    <dbReference type="NCBI Taxonomy" id="2715133"/>
    <lineage>
        <taxon>Bacteria</taxon>
        <taxon>Pseudomonadati</taxon>
        <taxon>Pseudomonadota</taxon>
        <taxon>Alphaproteobacteria</taxon>
        <taxon>Hyphomicrobiales</taxon>
        <taxon>Rhizobiaceae</taxon>
        <taxon>Ferranicluibacter</taxon>
    </lineage>
</organism>
<dbReference type="PANTHER" id="PTHR43861:SF1">
    <property type="entry name" value="TRANS-ACONITATE 2-METHYLTRANSFERASE"/>
    <property type="match status" value="1"/>
</dbReference>
<keyword evidence="3 5" id="KW-0808">Transferase</keyword>
<evidence type="ECO:0000256" key="3">
    <source>
        <dbReference type="ARBA" id="ARBA00022679"/>
    </source>
</evidence>
<dbReference type="SUPFAM" id="SSF53335">
    <property type="entry name" value="S-adenosyl-L-methionine-dependent methyltransferases"/>
    <property type="match status" value="1"/>
</dbReference>
<dbReference type="RefSeq" id="WP_167130896.1">
    <property type="nucleotide sequence ID" value="NZ_JAANCM010000017.1"/>
</dbReference>
<dbReference type="Gene3D" id="1.10.150.290">
    <property type="entry name" value="S-adenosyl-L-methionine-dependent methyltransferases"/>
    <property type="match status" value="1"/>
</dbReference>
<reference evidence="7" key="1">
    <citation type="submission" date="2020-03" db="EMBL/GenBank/DDBJ databases">
        <title>Ferranicluibacter endophyticum gen. nov., sp. nov., a new genus isolated from Rubus ulmifolius Schott. stem.</title>
        <authorList>
            <person name="Roca-Couso R."/>
            <person name="Flores-Felix J.D."/>
            <person name="Igual J.M."/>
            <person name="Rivas R."/>
        </authorList>
    </citation>
    <scope>NUCLEOTIDE SEQUENCE</scope>
    <source>
        <strain evidence="7">CRRU44</strain>
    </source>
</reference>